<name>A0A8H6M707_9AGAR</name>
<keyword evidence="3" id="KW-1185">Reference proteome</keyword>
<keyword evidence="1" id="KW-0812">Transmembrane</keyword>
<feature type="transmembrane region" description="Helical" evidence="1">
    <location>
        <begin position="89"/>
        <end position="120"/>
    </location>
</feature>
<sequence length="296" mass="33782">MTIPKALFFVSRYYVFVHMVVYEGRSVFDLLWKAIELPAGPVFSTRAVSPTLCQTKSLVISFSTIFVSLSPKVILYVRVYAFTGRIRKMLFFLIVNALATTVVGSFVLTFTWAAMIRYIYVPIRRMGCVVSKSDGSKYLSASYSIFFANVLTTMSILVYTAIHERYRLGKGIFAVIYQDGIVHFILVSILALGNVFIIAFAPRRSMFLFIQPMAYTHNILTNRMYLHLCECAQKVDIDLSGAWPKEWELDTMNDPPDRPLSPMRFRANSNPRVRGQQTIELSNVVPYANPFVNKRL</sequence>
<dbReference type="Proteomes" id="UP000521943">
    <property type="component" value="Unassembled WGS sequence"/>
</dbReference>
<reference evidence="2 3" key="1">
    <citation type="submission" date="2020-07" db="EMBL/GenBank/DDBJ databases">
        <title>Comparative genomics of pyrophilous fungi reveals a link between fire events and developmental genes.</title>
        <authorList>
            <consortium name="DOE Joint Genome Institute"/>
            <person name="Steindorff A.S."/>
            <person name="Carver A."/>
            <person name="Calhoun S."/>
            <person name="Stillman K."/>
            <person name="Liu H."/>
            <person name="Lipzen A."/>
            <person name="Pangilinan J."/>
            <person name="Labutti K."/>
            <person name="Bruns T.D."/>
            <person name="Grigoriev I.V."/>
        </authorList>
    </citation>
    <scope>NUCLEOTIDE SEQUENCE [LARGE SCALE GENOMIC DNA]</scope>
    <source>
        <strain evidence="2 3">CBS 144469</strain>
    </source>
</reference>
<dbReference type="EMBL" id="JACGCI010000030">
    <property type="protein sequence ID" value="KAF6755284.1"/>
    <property type="molecule type" value="Genomic_DNA"/>
</dbReference>
<evidence type="ECO:0000313" key="2">
    <source>
        <dbReference type="EMBL" id="KAF6755284.1"/>
    </source>
</evidence>
<feature type="transmembrane region" description="Helical" evidence="1">
    <location>
        <begin position="140"/>
        <end position="160"/>
    </location>
</feature>
<keyword evidence="1" id="KW-0472">Membrane</keyword>
<organism evidence="2 3">
    <name type="scientific">Ephemerocybe angulata</name>
    <dbReference type="NCBI Taxonomy" id="980116"/>
    <lineage>
        <taxon>Eukaryota</taxon>
        <taxon>Fungi</taxon>
        <taxon>Dikarya</taxon>
        <taxon>Basidiomycota</taxon>
        <taxon>Agaricomycotina</taxon>
        <taxon>Agaricomycetes</taxon>
        <taxon>Agaricomycetidae</taxon>
        <taxon>Agaricales</taxon>
        <taxon>Agaricineae</taxon>
        <taxon>Psathyrellaceae</taxon>
        <taxon>Ephemerocybe</taxon>
    </lineage>
</organism>
<gene>
    <name evidence="2" type="ORF">DFP72DRAFT_1067573</name>
</gene>
<accession>A0A8H6M707</accession>
<dbReference type="AlphaFoldDB" id="A0A8H6M707"/>
<proteinExistence type="predicted"/>
<feature type="transmembrane region" description="Helical" evidence="1">
    <location>
        <begin position="181"/>
        <end position="201"/>
    </location>
</feature>
<keyword evidence="1" id="KW-1133">Transmembrane helix</keyword>
<feature type="transmembrane region" description="Helical" evidence="1">
    <location>
        <begin position="58"/>
        <end position="77"/>
    </location>
</feature>
<protein>
    <submittedName>
        <fullName evidence="2">Uncharacterized protein</fullName>
    </submittedName>
</protein>
<comment type="caution">
    <text evidence="2">The sequence shown here is derived from an EMBL/GenBank/DDBJ whole genome shotgun (WGS) entry which is preliminary data.</text>
</comment>
<evidence type="ECO:0000313" key="3">
    <source>
        <dbReference type="Proteomes" id="UP000521943"/>
    </source>
</evidence>
<dbReference type="OrthoDB" id="3350812at2759"/>
<evidence type="ECO:0000256" key="1">
    <source>
        <dbReference type="SAM" id="Phobius"/>
    </source>
</evidence>